<dbReference type="PANTHER" id="PTHR30349:SF90">
    <property type="entry name" value="TYROSINE RECOMBINASE XERD"/>
    <property type="match status" value="1"/>
</dbReference>
<comment type="caution">
    <text evidence="5">The sequence shown here is derived from an EMBL/GenBank/DDBJ whole genome shotgun (WGS) entry which is preliminary data.</text>
</comment>
<organism evidence="5 6">
    <name type="scientific">Azonexus fungiphilus</name>
    <dbReference type="NCBI Taxonomy" id="146940"/>
    <lineage>
        <taxon>Bacteria</taxon>
        <taxon>Pseudomonadati</taxon>
        <taxon>Pseudomonadota</taxon>
        <taxon>Betaproteobacteria</taxon>
        <taxon>Rhodocyclales</taxon>
        <taxon>Azonexaceae</taxon>
        <taxon>Azonexus</taxon>
    </lineage>
</organism>
<keyword evidence="2" id="KW-0233">DNA recombination</keyword>
<dbReference type="Pfam" id="PF00589">
    <property type="entry name" value="Phage_integrase"/>
    <property type="match status" value="1"/>
</dbReference>
<dbReference type="PROSITE" id="PS51898">
    <property type="entry name" value="TYR_RECOMBINASE"/>
    <property type="match status" value="1"/>
</dbReference>
<dbReference type="AlphaFoldDB" id="A0A495WNP4"/>
<dbReference type="GO" id="GO:0006310">
    <property type="term" value="P:DNA recombination"/>
    <property type="evidence" value="ECO:0007669"/>
    <property type="project" value="UniProtKB-KW"/>
</dbReference>
<feature type="region of interest" description="Disordered" evidence="3">
    <location>
        <begin position="297"/>
        <end position="317"/>
    </location>
</feature>
<evidence type="ECO:0000259" key="4">
    <source>
        <dbReference type="PROSITE" id="PS51898"/>
    </source>
</evidence>
<evidence type="ECO:0000256" key="2">
    <source>
        <dbReference type="ARBA" id="ARBA00023172"/>
    </source>
</evidence>
<keyword evidence="6" id="KW-1185">Reference proteome</keyword>
<protein>
    <submittedName>
        <fullName evidence="5">Site-specific recombinase XerD</fullName>
    </submittedName>
</protein>
<dbReference type="InterPro" id="IPR011010">
    <property type="entry name" value="DNA_brk_join_enz"/>
</dbReference>
<dbReference type="SUPFAM" id="SSF56349">
    <property type="entry name" value="DNA breaking-rejoining enzymes"/>
    <property type="match status" value="1"/>
</dbReference>
<dbReference type="InterPro" id="IPR050090">
    <property type="entry name" value="Tyrosine_recombinase_XerCD"/>
</dbReference>
<feature type="domain" description="Tyr recombinase" evidence="4">
    <location>
        <begin position="478"/>
        <end position="726"/>
    </location>
</feature>
<dbReference type="Gene3D" id="1.10.443.10">
    <property type="entry name" value="Intergrase catalytic core"/>
    <property type="match status" value="1"/>
</dbReference>
<sequence length="1007" mass="111978">MSDQLWQSVGSHCLPVLASRIEDLRRWLDRISSKNPHAAVLSDKTDVETSLADARSAEALEIEVIRQVGLKQLSKREAADWLRLLYLAEESWNATNAIPIAHTRLARLPAAQPSPFKKDNISHLPRVEAWRQALQIALRTDAITSSAQLLKAATLLSALLFGALIDSKKLCILGKFAGQPTSQAGGYRYLEFNLPYAGMGNHHTQRWYPDPMTSLLLWHPAARSAEKIARLPMADIKSVLLAGRLNKSALPQGTKDLLDAATAWWQLKMAPIDIHGLQRSFLVHSIHRRTWRRLHAPGNNQTDISAAPAAEPPDEGSAEKDDLFVIYPWLQALDALFQSKSKTAALGKLPASATEGTTSHLLQAWLHFVISGNSSTKQARSLKTLAKECIPACTQLLASLGDTSPLQATSPDATTLAVLMDAYQEILGEIPQSSQRKSLAIGLREFHHFLVKKHGVEPLPSLETALGEDAGLLPVDANLITFDDYEAAQTWLETPRVNSKPPGIIEIAQLVLMFAFRLGMRRQEIWGLQLDDVDIEGEGEISIIVRPNTVRRLKTPSSKRVIPADAFLSAAELVKLRAWVAARTEPFQNKMKYKARSEAPLFPAQINDHPISAENIAKLIFEALRTVTGDRHLYLHHLRHAFGTWSYLRLRAPDYPRVCDFFSDTPLTLAAIRQGSELRRRLIGTDVSPSRKYAYAVARLLGHSSPAVSMAHYLHGDDLIWASIVQEEALSLKLATFLAVSSIPRSTAFSWPKNSSSRKHAFLQELVEQAYNEACPTQVAPAKQGRPRKEANSPNVQSVSFEQLLIAYQQVAQRELPLERIAEQVKLDIGVLQRIEAGLEAIPGRKKDGAPSVYRLRPRKLVMPPEALFNALLRLHVKDADLFDRGTRIFLENYNPQHCDVVFRGEKAAQDLRTYLTFLKTIGLTGKSVRFIHRVTPPLAAETNWAAKLVTKFNPAASIKTVASPNKAKAQSYAKWLGAQLIDEASKAIGLDYWMVIWLARSVLFVR</sequence>
<evidence type="ECO:0000256" key="3">
    <source>
        <dbReference type="SAM" id="MobiDB-lite"/>
    </source>
</evidence>
<dbReference type="PANTHER" id="PTHR30349">
    <property type="entry name" value="PHAGE INTEGRASE-RELATED"/>
    <property type="match status" value="1"/>
</dbReference>
<dbReference type="InterPro" id="IPR002104">
    <property type="entry name" value="Integrase_catalytic"/>
</dbReference>
<evidence type="ECO:0000256" key="1">
    <source>
        <dbReference type="ARBA" id="ARBA00022908"/>
    </source>
</evidence>
<dbReference type="GO" id="GO:0015074">
    <property type="term" value="P:DNA integration"/>
    <property type="evidence" value="ECO:0007669"/>
    <property type="project" value="UniProtKB-KW"/>
</dbReference>
<dbReference type="GO" id="GO:0003677">
    <property type="term" value="F:DNA binding"/>
    <property type="evidence" value="ECO:0007669"/>
    <property type="project" value="InterPro"/>
</dbReference>
<dbReference type="EMBL" id="RBXP01000002">
    <property type="protein sequence ID" value="RKT62937.1"/>
    <property type="molecule type" value="Genomic_DNA"/>
</dbReference>
<dbReference type="OrthoDB" id="9157643at2"/>
<evidence type="ECO:0000313" key="6">
    <source>
        <dbReference type="Proteomes" id="UP000270626"/>
    </source>
</evidence>
<reference evidence="5 6" key="1">
    <citation type="submission" date="2018-10" db="EMBL/GenBank/DDBJ databases">
        <title>Genomic Encyclopedia of Type Strains, Phase IV (KMG-IV): sequencing the most valuable type-strain genomes for metagenomic binning, comparative biology and taxonomic classification.</title>
        <authorList>
            <person name="Goeker M."/>
        </authorList>
    </citation>
    <scope>NUCLEOTIDE SEQUENCE [LARGE SCALE GENOMIC DNA]</scope>
    <source>
        <strain evidence="5 6">DSM 23841</strain>
    </source>
</reference>
<dbReference type="InterPro" id="IPR013762">
    <property type="entry name" value="Integrase-like_cat_sf"/>
</dbReference>
<dbReference type="RefSeq" id="WP_121456696.1">
    <property type="nucleotide sequence ID" value="NZ_RBXP01000002.1"/>
</dbReference>
<accession>A0A495WNP4</accession>
<name>A0A495WNP4_9RHOO</name>
<keyword evidence="1" id="KW-0229">DNA integration</keyword>
<dbReference type="Proteomes" id="UP000270626">
    <property type="component" value="Unassembled WGS sequence"/>
</dbReference>
<gene>
    <name evidence="5" type="ORF">DFR40_0274</name>
</gene>
<proteinExistence type="predicted"/>
<evidence type="ECO:0000313" key="5">
    <source>
        <dbReference type="EMBL" id="RKT62937.1"/>
    </source>
</evidence>